<name>M0BR37_9EURY</name>
<dbReference type="STRING" id="1227490.C479_04177"/>
<sequence length="111" mass="12790">MTRVDYNGRELTIGEQSTMLRHEIDDVIEAEGTLLVLLYPEEGNRDRRNVLGFDKSGNKLWESKIPENSEKHMFGELYKEGDDVIGWSWNHNEYKIDPTTGELENLGYGGK</sequence>
<reference evidence="1 2" key="1">
    <citation type="journal article" date="2014" name="PLoS Genet.">
        <title>Phylogenetically driven sequencing of extremely halophilic archaea reveals strategies for static and dynamic osmo-response.</title>
        <authorList>
            <person name="Becker E.A."/>
            <person name="Seitzer P.M."/>
            <person name="Tritt A."/>
            <person name="Larsen D."/>
            <person name="Krusor M."/>
            <person name="Yao A.I."/>
            <person name="Wu D."/>
            <person name="Madern D."/>
            <person name="Eisen J.A."/>
            <person name="Darling A.E."/>
            <person name="Facciotti M.T."/>
        </authorList>
    </citation>
    <scope>NUCLEOTIDE SEQUENCE [LARGE SCALE GENOMIC DNA]</scope>
    <source>
        <strain evidence="1 2">JCM 14624</strain>
    </source>
</reference>
<gene>
    <name evidence="1" type="ORF">C479_04177</name>
</gene>
<organism evidence="1 2">
    <name type="scientific">Halovivax asiaticus JCM 14624</name>
    <dbReference type="NCBI Taxonomy" id="1227490"/>
    <lineage>
        <taxon>Archaea</taxon>
        <taxon>Methanobacteriati</taxon>
        <taxon>Methanobacteriota</taxon>
        <taxon>Stenosarchaea group</taxon>
        <taxon>Halobacteria</taxon>
        <taxon>Halobacteriales</taxon>
        <taxon>Natrialbaceae</taxon>
        <taxon>Halovivax</taxon>
    </lineage>
</organism>
<dbReference type="EMBL" id="AOIQ01000008">
    <property type="protein sequence ID" value="ELZ12562.1"/>
    <property type="molecule type" value="Genomic_DNA"/>
</dbReference>
<proteinExistence type="predicted"/>
<keyword evidence="2" id="KW-1185">Reference proteome</keyword>
<dbReference type="Proteomes" id="UP000011560">
    <property type="component" value="Unassembled WGS sequence"/>
</dbReference>
<evidence type="ECO:0000313" key="2">
    <source>
        <dbReference type="Proteomes" id="UP000011560"/>
    </source>
</evidence>
<dbReference type="AlphaFoldDB" id="M0BR37"/>
<dbReference type="RefSeq" id="WP_007698289.1">
    <property type="nucleotide sequence ID" value="NZ_AOIQ01000008.1"/>
</dbReference>
<dbReference type="Pfam" id="PF25857">
    <property type="entry name" value="DUF7957"/>
    <property type="match status" value="1"/>
</dbReference>
<evidence type="ECO:0000313" key="1">
    <source>
        <dbReference type="EMBL" id="ELZ12562.1"/>
    </source>
</evidence>
<comment type="caution">
    <text evidence="1">The sequence shown here is derived from an EMBL/GenBank/DDBJ whole genome shotgun (WGS) entry which is preliminary data.</text>
</comment>
<dbReference type="OrthoDB" id="227446at2157"/>
<dbReference type="InterPro" id="IPR058263">
    <property type="entry name" value="DUF7957"/>
</dbReference>
<accession>M0BR37</accession>
<protein>
    <submittedName>
        <fullName evidence="1">Uncharacterized protein</fullName>
    </submittedName>
</protein>